<proteinExistence type="predicted"/>
<gene>
    <name evidence="3" type="ORF">GLOTRDRAFT_135453</name>
</gene>
<feature type="coiled-coil region" evidence="1">
    <location>
        <begin position="49"/>
        <end position="76"/>
    </location>
</feature>
<dbReference type="RefSeq" id="XP_007861160.1">
    <property type="nucleotide sequence ID" value="XM_007862969.1"/>
</dbReference>
<protein>
    <submittedName>
        <fullName evidence="3">Uncharacterized protein</fullName>
    </submittedName>
</protein>
<feature type="coiled-coil region" evidence="1">
    <location>
        <begin position="131"/>
        <end position="158"/>
    </location>
</feature>
<dbReference type="GeneID" id="19303327"/>
<dbReference type="OrthoDB" id="2879738at2759"/>
<reference evidence="3 4" key="1">
    <citation type="journal article" date="2012" name="Science">
        <title>The Paleozoic origin of enzymatic lignin decomposition reconstructed from 31 fungal genomes.</title>
        <authorList>
            <person name="Floudas D."/>
            <person name="Binder M."/>
            <person name="Riley R."/>
            <person name="Barry K."/>
            <person name="Blanchette R.A."/>
            <person name="Henrissat B."/>
            <person name="Martinez A.T."/>
            <person name="Otillar R."/>
            <person name="Spatafora J.W."/>
            <person name="Yadav J.S."/>
            <person name="Aerts A."/>
            <person name="Benoit I."/>
            <person name="Boyd A."/>
            <person name="Carlson A."/>
            <person name="Copeland A."/>
            <person name="Coutinho P.M."/>
            <person name="de Vries R.P."/>
            <person name="Ferreira P."/>
            <person name="Findley K."/>
            <person name="Foster B."/>
            <person name="Gaskell J."/>
            <person name="Glotzer D."/>
            <person name="Gorecki P."/>
            <person name="Heitman J."/>
            <person name="Hesse C."/>
            <person name="Hori C."/>
            <person name="Igarashi K."/>
            <person name="Jurgens J.A."/>
            <person name="Kallen N."/>
            <person name="Kersten P."/>
            <person name="Kohler A."/>
            <person name="Kuees U."/>
            <person name="Kumar T.K.A."/>
            <person name="Kuo A."/>
            <person name="LaButti K."/>
            <person name="Larrondo L.F."/>
            <person name="Lindquist E."/>
            <person name="Ling A."/>
            <person name="Lombard V."/>
            <person name="Lucas S."/>
            <person name="Lundell T."/>
            <person name="Martin R."/>
            <person name="McLaughlin D.J."/>
            <person name="Morgenstern I."/>
            <person name="Morin E."/>
            <person name="Murat C."/>
            <person name="Nagy L.G."/>
            <person name="Nolan M."/>
            <person name="Ohm R.A."/>
            <person name="Patyshakuliyeva A."/>
            <person name="Rokas A."/>
            <person name="Ruiz-Duenas F.J."/>
            <person name="Sabat G."/>
            <person name="Salamov A."/>
            <person name="Samejima M."/>
            <person name="Schmutz J."/>
            <person name="Slot J.C."/>
            <person name="St John F."/>
            <person name="Stenlid J."/>
            <person name="Sun H."/>
            <person name="Sun S."/>
            <person name="Syed K."/>
            <person name="Tsang A."/>
            <person name="Wiebenga A."/>
            <person name="Young D."/>
            <person name="Pisabarro A."/>
            <person name="Eastwood D.C."/>
            <person name="Martin F."/>
            <person name="Cullen D."/>
            <person name="Grigoriev I.V."/>
            <person name="Hibbett D.S."/>
        </authorList>
    </citation>
    <scope>NUCLEOTIDE SEQUENCE [LARGE SCALE GENOMIC DNA]</scope>
    <source>
        <strain evidence="3 4">ATCC 11539</strain>
    </source>
</reference>
<accession>S7S0G8</accession>
<dbReference type="HOGENOM" id="CLU_694550_0_0_1"/>
<dbReference type="EMBL" id="KB469296">
    <property type="protein sequence ID" value="EPQ60845.1"/>
    <property type="molecule type" value="Genomic_DNA"/>
</dbReference>
<organism evidence="3 4">
    <name type="scientific">Gloeophyllum trabeum (strain ATCC 11539 / FP-39264 / Madison 617)</name>
    <name type="common">Brown rot fungus</name>
    <dbReference type="NCBI Taxonomy" id="670483"/>
    <lineage>
        <taxon>Eukaryota</taxon>
        <taxon>Fungi</taxon>
        <taxon>Dikarya</taxon>
        <taxon>Basidiomycota</taxon>
        <taxon>Agaricomycotina</taxon>
        <taxon>Agaricomycetes</taxon>
        <taxon>Gloeophyllales</taxon>
        <taxon>Gloeophyllaceae</taxon>
        <taxon>Gloeophyllum</taxon>
    </lineage>
</organism>
<evidence type="ECO:0000256" key="1">
    <source>
        <dbReference type="SAM" id="Coils"/>
    </source>
</evidence>
<evidence type="ECO:0000313" key="4">
    <source>
        <dbReference type="Proteomes" id="UP000030669"/>
    </source>
</evidence>
<feature type="region of interest" description="Disordered" evidence="2">
    <location>
        <begin position="333"/>
        <end position="384"/>
    </location>
</feature>
<dbReference type="OMA" id="ESHSHCV"/>
<name>S7S0G8_GLOTA</name>
<sequence length="397" mass="45097">MDPLIEDGQVAQQVIRLLGQDVLRMRTELEETKRQLRAQSSVTTEVLPDQDARGELQIARDEIARLQAQIAHLSRALNDHRSGNINEERKPDLSALDTLQSEIDHLTDIIARKEAGEQGHLEKISTLLRKVVKLRDKCERYKSSRDDLRARLAEASTEPCQDVIPSCEMDDFPGSFLQEDPPLSNADPPRVDIKYIWEGPNFLLSRRQMQLWPSHRYNPGTGVNGWEQFGFTGHEKGHRCELLYCEEEKWFYLGTYELVGLKRLSLESVQAITHNDTKGYMMKQTVVSPELVPPFLHGMLDSMYDTGALMIEAAALCRVGFNQQLYHAVLSARKNPRKSKEGGNATEASHKRGVEEVESDQDEHQPAAKKKRNSRGKQYSYPAHPSLFPMLINLLAS</sequence>
<evidence type="ECO:0000313" key="3">
    <source>
        <dbReference type="EMBL" id="EPQ60845.1"/>
    </source>
</evidence>
<dbReference type="Proteomes" id="UP000030669">
    <property type="component" value="Unassembled WGS sequence"/>
</dbReference>
<dbReference type="KEGG" id="gtr:GLOTRDRAFT_135453"/>
<dbReference type="AlphaFoldDB" id="S7S0G8"/>
<keyword evidence="1" id="KW-0175">Coiled coil</keyword>
<keyword evidence="4" id="KW-1185">Reference proteome</keyword>
<evidence type="ECO:0000256" key="2">
    <source>
        <dbReference type="SAM" id="MobiDB-lite"/>
    </source>
</evidence>